<reference evidence="4 5" key="1">
    <citation type="submission" date="2017-07" db="EMBL/GenBank/DDBJ databases">
        <title>Leptospira spp. isolated from tropical soils.</title>
        <authorList>
            <person name="Thibeaux R."/>
            <person name="Iraola G."/>
            <person name="Ferres I."/>
            <person name="Bierque E."/>
            <person name="Girault D."/>
            <person name="Soupe-Gilbert M.-E."/>
            <person name="Picardeau M."/>
            <person name="Goarant C."/>
        </authorList>
    </citation>
    <scope>NUCLEOTIDE SEQUENCE [LARGE SCALE GENOMIC DNA]</scope>
    <source>
        <strain evidence="3 5">FH1-B-B1</strain>
        <strain evidence="2 4">FH1-B-C1</strain>
    </source>
</reference>
<sequence>MAEIEEKGGTSEIKRLMSENVGKVLIETNAKPLKLGDDEFEDIRVFLLEISKRGGRVAVEKLYIAIRGLEFPEPPLLKDVGLVGWNVFQRIYRAIYYRHTNEYNAKVLYHPGTGNIVMVYFSHKNYGDLCETVFSTCNEIAYLDEESFDLQLSGALKESLGKNIPVRVNFLQTDANMPQAKLDWDLLKGMNRSVRMYKWILAAQEREVKPVSKSRFIPFQAALTVIDYSLSLYDWVKQALMYKPANSTKAEILYVEDVSDPQIGSQDATSKPRKIHSVVFSPIPPEKNASE</sequence>
<comment type="caution">
    <text evidence="3">The sequence shown here is derived from an EMBL/GenBank/DDBJ whole genome shotgun (WGS) entry which is preliminary data.</text>
</comment>
<feature type="region of interest" description="Disordered" evidence="1">
    <location>
        <begin position="262"/>
        <end position="291"/>
    </location>
</feature>
<dbReference type="EMBL" id="NPDY01000013">
    <property type="protein sequence ID" value="PJZ69067.1"/>
    <property type="molecule type" value="Genomic_DNA"/>
</dbReference>
<dbReference type="AlphaFoldDB" id="A0A2M9ZQT2"/>
<proteinExistence type="predicted"/>
<gene>
    <name evidence="2" type="ORF">CH360_13320</name>
    <name evidence="3" type="ORF">CH373_04010</name>
</gene>
<evidence type="ECO:0000313" key="3">
    <source>
        <dbReference type="EMBL" id="PJZ74447.1"/>
    </source>
</evidence>
<dbReference type="OrthoDB" id="319860at2"/>
<evidence type="ECO:0000313" key="5">
    <source>
        <dbReference type="Proteomes" id="UP000231990"/>
    </source>
</evidence>
<dbReference type="Proteomes" id="UP000231990">
    <property type="component" value="Unassembled WGS sequence"/>
</dbReference>
<evidence type="ECO:0000313" key="4">
    <source>
        <dbReference type="Proteomes" id="UP000231962"/>
    </source>
</evidence>
<dbReference type="EMBL" id="NPDZ01000002">
    <property type="protein sequence ID" value="PJZ74447.1"/>
    <property type="molecule type" value="Genomic_DNA"/>
</dbReference>
<accession>A0A2M9ZQT2</accession>
<protein>
    <submittedName>
        <fullName evidence="3">Uncharacterized protein</fullName>
    </submittedName>
</protein>
<evidence type="ECO:0000313" key="2">
    <source>
        <dbReference type="EMBL" id="PJZ69067.1"/>
    </source>
</evidence>
<evidence type="ECO:0000256" key="1">
    <source>
        <dbReference type="SAM" id="MobiDB-lite"/>
    </source>
</evidence>
<organism evidence="3 5">
    <name type="scientific">Leptospira perolatii</name>
    <dbReference type="NCBI Taxonomy" id="2023191"/>
    <lineage>
        <taxon>Bacteria</taxon>
        <taxon>Pseudomonadati</taxon>
        <taxon>Spirochaetota</taxon>
        <taxon>Spirochaetia</taxon>
        <taxon>Leptospirales</taxon>
        <taxon>Leptospiraceae</taxon>
        <taxon>Leptospira</taxon>
    </lineage>
</organism>
<keyword evidence="4" id="KW-1185">Reference proteome</keyword>
<dbReference type="Proteomes" id="UP000231962">
    <property type="component" value="Unassembled WGS sequence"/>
</dbReference>
<name>A0A2M9ZQT2_9LEPT</name>